<organism evidence="3 4">
    <name type="scientific">Arcobacter aquimarinus</name>
    <dbReference type="NCBI Taxonomy" id="1315211"/>
    <lineage>
        <taxon>Bacteria</taxon>
        <taxon>Pseudomonadati</taxon>
        <taxon>Campylobacterota</taxon>
        <taxon>Epsilonproteobacteria</taxon>
        <taxon>Campylobacterales</taxon>
        <taxon>Arcobacteraceae</taxon>
        <taxon>Arcobacter</taxon>
    </lineage>
</organism>
<gene>
    <name evidence="3" type="ORF">AAQM_1880</name>
</gene>
<dbReference type="InterPro" id="IPR004386">
    <property type="entry name" value="Toxin_YafQ-like"/>
</dbReference>
<feature type="active site" description="Proton donor" evidence="2">
    <location>
        <position position="84"/>
    </location>
</feature>
<dbReference type="EMBL" id="CP030944">
    <property type="protein sequence ID" value="QKE26616.1"/>
    <property type="molecule type" value="Genomic_DNA"/>
</dbReference>
<dbReference type="InterPro" id="IPR007712">
    <property type="entry name" value="RelE/ParE_toxin"/>
</dbReference>
<name>A0AAE7B4X3_9BACT</name>
<dbReference type="NCBIfam" id="TIGR02385">
    <property type="entry name" value="RelE_StbE"/>
    <property type="match status" value="1"/>
</dbReference>
<evidence type="ECO:0000256" key="1">
    <source>
        <dbReference type="ARBA" id="ARBA00022649"/>
    </source>
</evidence>
<dbReference type="PANTHER" id="PTHR40588">
    <property type="entry name" value="MRNA INTERFERASE TOXIN YAFQ"/>
    <property type="match status" value="1"/>
</dbReference>
<dbReference type="Gene3D" id="3.30.2310.20">
    <property type="entry name" value="RelE-like"/>
    <property type="match status" value="1"/>
</dbReference>
<keyword evidence="1" id="KW-1277">Toxin-antitoxin system</keyword>
<dbReference type="InterPro" id="IPR035093">
    <property type="entry name" value="RelE/ParE_toxin_dom_sf"/>
</dbReference>
<dbReference type="SUPFAM" id="SSF143011">
    <property type="entry name" value="RelE-like"/>
    <property type="match status" value="1"/>
</dbReference>
<dbReference type="KEGG" id="aaqi:AAQM_1880"/>
<dbReference type="Pfam" id="PF15738">
    <property type="entry name" value="YafQ_toxin"/>
    <property type="match status" value="1"/>
</dbReference>
<accession>A0AAE7B4X3</accession>
<evidence type="ECO:0000313" key="4">
    <source>
        <dbReference type="Proteomes" id="UP000502065"/>
    </source>
</evidence>
<dbReference type="PIRSF" id="PIRSF006156">
    <property type="entry name" value="YafQ"/>
    <property type="match status" value="1"/>
</dbReference>
<protein>
    <submittedName>
        <fullName evidence="3">Toxin-antitoxin system, toxin component, YafQ family</fullName>
    </submittedName>
</protein>
<dbReference type="GO" id="GO:0004521">
    <property type="term" value="F:RNA endonuclease activity"/>
    <property type="evidence" value="ECO:0007669"/>
    <property type="project" value="TreeGrafter"/>
</dbReference>
<dbReference type="RefSeq" id="WP_129094294.1">
    <property type="nucleotide sequence ID" value="NZ_CBCSAE010000010.1"/>
</dbReference>
<sequence>MLDLSVHKIFTKDLKKAQLNPTNSAKLFLYISMLLNNEELPSEARDHYLTGEWKDTKEFHISGDLLVIYMINDNILQLLRIGTHSQLFK</sequence>
<dbReference type="PANTHER" id="PTHR40588:SF1">
    <property type="entry name" value="MRNA INTERFERASE TOXIN YAFQ"/>
    <property type="match status" value="1"/>
</dbReference>
<dbReference type="GO" id="GO:0006402">
    <property type="term" value="P:mRNA catabolic process"/>
    <property type="evidence" value="ECO:0007669"/>
    <property type="project" value="TreeGrafter"/>
</dbReference>
<reference evidence="3 4" key="1">
    <citation type="submission" date="2018-07" db="EMBL/GenBank/DDBJ databases">
        <title>Identification of phenol metabolism pathways in Arcobacter.</title>
        <authorList>
            <person name="Miller W.G."/>
            <person name="Yee E."/>
            <person name="Bono J.L."/>
        </authorList>
    </citation>
    <scope>NUCLEOTIDE SEQUENCE [LARGE SCALE GENOMIC DNA]</scope>
    <source>
        <strain evidence="3 4">W63</strain>
    </source>
</reference>
<evidence type="ECO:0000256" key="2">
    <source>
        <dbReference type="PIRSR" id="PIRSR006156-1"/>
    </source>
</evidence>
<proteinExistence type="predicted"/>
<evidence type="ECO:0000313" key="3">
    <source>
        <dbReference type="EMBL" id="QKE26616.1"/>
    </source>
</evidence>
<dbReference type="AlphaFoldDB" id="A0AAE7B4X3"/>
<keyword evidence="4" id="KW-1185">Reference proteome</keyword>
<dbReference type="GO" id="GO:0006415">
    <property type="term" value="P:translational termination"/>
    <property type="evidence" value="ECO:0007669"/>
    <property type="project" value="TreeGrafter"/>
</dbReference>
<dbReference type="Proteomes" id="UP000502065">
    <property type="component" value="Chromosome"/>
</dbReference>